<name>E2AA02_CAMFO</name>
<keyword evidence="5" id="KW-0594">Phospholipid biosynthesis</keyword>
<dbReference type="AlphaFoldDB" id="E2AA02"/>
<keyword evidence="5" id="KW-1208">Phospholipid metabolism</keyword>
<dbReference type="GO" id="GO:0005783">
    <property type="term" value="C:endoplasmic reticulum"/>
    <property type="evidence" value="ECO:0007669"/>
    <property type="project" value="TreeGrafter"/>
</dbReference>
<dbReference type="SMART" id="SM00563">
    <property type="entry name" value="PlsC"/>
    <property type="match status" value="1"/>
</dbReference>
<evidence type="ECO:0000259" key="7">
    <source>
        <dbReference type="SMART" id="SM00563"/>
    </source>
</evidence>
<keyword evidence="6" id="KW-0812">Transmembrane</keyword>
<accession>E2AA02</accession>
<dbReference type="OrthoDB" id="202234at2759"/>
<dbReference type="Proteomes" id="UP000000311">
    <property type="component" value="Unassembled WGS sequence"/>
</dbReference>
<dbReference type="GO" id="GO:0016020">
    <property type="term" value="C:membrane"/>
    <property type="evidence" value="ECO:0007669"/>
    <property type="project" value="InterPro"/>
</dbReference>
<keyword evidence="5" id="KW-0443">Lipid metabolism</keyword>
<comment type="similarity">
    <text evidence="2 5">Belongs to the 1-acyl-sn-glycerol-3-phosphate acyltransferase family.</text>
</comment>
<comment type="pathway">
    <text evidence="1">Phospholipid metabolism; CDP-diacylglycerol biosynthesis; CDP-diacylglycerol from sn-glycerol 3-phosphate: step 2/3.</text>
</comment>
<dbReference type="EC" id="2.3.1.51" evidence="5"/>
<gene>
    <name evidence="8" type="ORF">EAG_10052</name>
</gene>
<evidence type="ECO:0000256" key="4">
    <source>
        <dbReference type="ARBA" id="ARBA00023315"/>
    </source>
</evidence>
<feature type="domain" description="Phospholipid/glycerol acyltransferase" evidence="7">
    <location>
        <begin position="93"/>
        <end position="210"/>
    </location>
</feature>
<comment type="catalytic activity">
    <reaction evidence="5">
        <text>a 1-acyl-sn-glycero-3-phosphate + an acyl-CoA = a 1,2-diacyl-sn-glycero-3-phosphate + CoA</text>
        <dbReference type="Rhea" id="RHEA:19709"/>
        <dbReference type="ChEBI" id="CHEBI:57287"/>
        <dbReference type="ChEBI" id="CHEBI:57970"/>
        <dbReference type="ChEBI" id="CHEBI:58342"/>
        <dbReference type="ChEBI" id="CHEBI:58608"/>
        <dbReference type="EC" id="2.3.1.51"/>
    </reaction>
</comment>
<organism evidence="9">
    <name type="scientific">Camponotus floridanus</name>
    <name type="common">Florida carpenter ant</name>
    <dbReference type="NCBI Taxonomy" id="104421"/>
    <lineage>
        <taxon>Eukaryota</taxon>
        <taxon>Metazoa</taxon>
        <taxon>Ecdysozoa</taxon>
        <taxon>Arthropoda</taxon>
        <taxon>Hexapoda</taxon>
        <taxon>Insecta</taxon>
        <taxon>Pterygota</taxon>
        <taxon>Neoptera</taxon>
        <taxon>Endopterygota</taxon>
        <taxon>Hymenoptera</taxon>
        <taxon>Apocrita</taxon>
        <taxon>Aculeata</taxon>
        <taxon>Formicoidea</taxon>
        <taxon>Formicidae</taxon>
        <taxon>Formicinae</taxon>
        <taxon>Camponotus</taxon>
    </lineage>
</organism>
<comment type="domain">
    <text evidence="5">The HXXXXD motif is essential for acyltransferase activity and may constitute the binding site for the phosphate moiety of the glycerol-3-phosphate.</text>
</comment>
<keyword evidence="6" id="KW-1133">Transmembrane helix</keyword>
<dbReference type="InterPro" id="IPR004552">
    <property type="entry name" value="AGP_acyltrans"/>
</dbReference>
<dbReference type="SUPFAM" id="SSF69593">
    <property type="entry name" value="Glycerol-3-phosphate (1)-acyltransferase"/>
    <property type="match status" value="1"/>
</dbReference>
<feature type="transmembrane region" description="Helical" evidence="6">
    <location>
        <begin position="6"/>
        <end position="21"/>
    </location>
</feature>
<dbReference type="InParanoid" id="E2AA02"/>
<evidence type="ECO:0000313" key="8">
    <source>
        <dbReference type="EMBL" id="EFN69731.1"/>
    </source>
</evidence>
<dbReference type="FunCoup" id="E2AA02">
    <property type="interactions" value="932"/>
</dbReference>
<evidence type="ECO:0000256" key="1">
    <source>
        <dbReference type="ARBA" id="ARBA00004728"/>
    </source>
</evidence>
<dbReference type="STRING" id="104421.E2AA02"/>
<sequence length="277" mass="31598">MAPSCYEVILVGFILVLPFLYETSRTFRYYFKFLVYYGLVMMNAILLMPFISLRPGNVKNFLWASALCQPISTLLGLRWELRGREHLEEDRACIIVANHQSSLDVQGMFHLWPVMDKCTAVAKKEIFYAWPVGLGAWLSGLIFIDRMNSEKARSVLNSATKELKTKKMKLWIFPEGTRHNTGEIHPFKKGAFHIAITSQLPILPVVFSSYYFLSAEEKRFDSGRVLITTLPPISTEGLSTDNVEELLEKTRSAMSEVLHTMNREIQLSLAAGKSYTE</sequence>
<dbReference type="InterPro" id="IPR002123">
    <property type="entry name" value="Plipid/glycerol_acylTrfase"/>
</dbReference>
<dbReference type="Pfam" id="PF01553">
    <property type="entry name" value="Acyltransferase"/>
    <property type="match status" value="1"/>
</dbReference>
<feature type="transmembrane region" description="Helical" evidence="6">
    <location>
        <begin position="126"/>
        <end position="144"/>
    </location>
</feature>
<dbReference type="GO" id="GO:0006654">
    <property type="term" value="P:phosphatidic acid biosynthetic process"/>
    <property type="evidence" value="ECO:0007669"/>
    <property type="project" value="TreeGrafter"/>
</dbReference>
<dbReference type="GO" id="GO:0003841">
    <property type="term" value="F:1-acylglycerol-3-phosphate O-acyltransferase activity"/>
    <property type="evidence" value="ECO:0007669"/>
    <property type="project" value="UniProtKB-UniRule"/>
</dbReference>
<proteinExistence type="inferred from homology"/>
<keyword evidence="5" id="KW-0444">Lipid biosynthesis</keyword>
<keyword evidence="9" id="KW-1185">Reference proteome</keyword>
<evidence type="ECO:0000256" key="3">
    <source>
        <dbReference type="ARBA" id="ARBA00022679"/>
    </source>
</evidence>
<evidence type="ECO:0000256" key="2">
    <source>
        <dbReference type="ARBA" id="ARBA00008655"/>
    </source>
</evidence>
<keyword evidence="4 5" id="KW-0012">Acyltransferase</keyword>
<keyword evidence="6" id="KW-0472">Membrane</keyword>
<reference evidence="8 9" key="1">
    <citation type="journal article" date="2010" name="Science">
        <title>Genomic comparison of the ants Camponotus floridanus and Harpegnathos saltator.</title>
        <authorList>
            <person name="Bonasio R."/>
            <person name="Zhang G."/>
            <person name="Ye C."/>
            <person name="Mutti N.S."/>
            <person name="Fang X."/>
            <person name="Qin N."/>
            <person name="Donahue G."/>
            <person name="Yang P."/>
            <person name="Li Q."/>
            <person name="Li C."/>
            <person name="Zhang P."/>
            <person name="Huang Z."/>
            <person name="Berger S.L."/>
            <person name="Reinberg D."/>
            <person name="Wang J."/>
            <person name="Liebig J."/>
        </authorList>
    </citation>
    <scope>NUCLEOTIDE SEQUENCE [LARGE SCALE GENOMIC DNA]</scope>
    <source>
        <strain evidence="9">C129</strain>
    </source>
</reference>
<dbReference type="CDD" id="cd07989">
    <property type="entry name" value="LPLAT_AGPAT-like"/>
    <property type="match status" value="1"/>
</dbReference>
<protein>
    <recommendedName>
        <fullName evidence="5">1-acyl-sn-glycerol-3-phosphate acyltransferase</fullName>
        <ecNumber evidence="5">2.3.1.51</ecNumber>
    </recommendedName>
</protein>
<keyword evidence="3 5" id="KW-0808">Transferase</keyword>
<feature type="transmembrane region" description="Helical" evidence="6">
    <location>
        <begin position="33"/>
        <end position="53"/>
    </location>
</feature>
<evidence type="ECO:0000313" key="9">
    <source>
        <dbReference type="Proteomes" id="UP000000311"/>
    </source>
</evidence>
<dbReference type="NCBIfam" id="TIGR00530">
    <property type="entry name" value="AGP_acyltrn"/>
    <property type="match status" value="1"/>
</dbReference>
<dbReference type="PANTHER" id="PTHR10434:SF11">
    <property type="entry name" value="1-ACYL-SN-GLYCEROL-3-PHOSPHATE ACYLTRANSFERASE"/>
    <property type="match status" value="1"/>
</dbReference>
<evidence type="ECO:0000256" key="5">
    <source>
        <dbReference type="RuleBase" id="RU361267"/>
    </source>
</evidence>
<dbReference type="OMA" id="KKSLVWI"/>
<dbReference type="PANTHER" id="PTHR10434">
    <property type="entry name" value="1-ACYL-SN-GLYCEROL-3-PHOSPHATE ACYLTRANSFERASE"/>
    <property type="match status" value="1"/>
</dbReference>
<evidence type="ECO:0000256" key="6">
    <source>
        <dbReference type="SAM" id="Phobius"/>
    </source>
</evidence>
<dbReference type="EMBL" id="GL437990">
    <property type="protein sequence ID" value="EFN69731.1"/>
    <property type="molecule type" value="Genomic_DNA"/>
</dbReference>